<reference evidence="6" key="1">
    <citation type="submission" date="2017-04" db="EMBL/GenBank/DDBJ databases">
        <authorList>
            <person name="Varghese N."/>
            <person name="Submissions S."/>
        </authorList>
    </citation>
    <scope>NUCLEOTIDE SEQUENCE [LARGE SCALE GENOMIC DNA]</scope>
    <source>
        <strain evidence="6">DSM 4125</strain>
    </source>
</reference>
<evidence type="ECO:0000256" key="2">
    <source>
        <dbReference type="ARBA" id="ARBA00023125"/>
    </source>
</evidence>
<dbReference type="PANTHER" id="PTHR33164:SF43">
    <property type="entry name" value="HTH-TYPE TRANSCRIPTIONAL REPRESSOR YETL"/>
    <property type="match status" value="1"/>
</dbReference>
<dbReference type="STRING" id="1028.SAMN05661096_01607"/>
<evidence type="ECO:0000313" key="5">
    <source>
        <dbReference type="EMBL" id="SMG27470.1"/>
    </source>
</evidence>
<dbReference type="InterPro" id="IPR036388">
    <property type="entry name" value="WH-like_DNA-bd_sf"/>
</dbReference>
<dbReference type="AlphaFoldDB" id="A0A1X7JHS8"/>
<keyword evidence="2 5" id="KW-0238">DNA-binding</keyword>
<dbReference type="InterPro" id="IPR039422">
    <property type="entry name" value="MarR/SlyA-like"/>
</dbReference>
<dbReference type="InterPro" id="IPR036390">
    <property type="entry name" value="WH_DNA-bd_sf"/>
</dbReference>
<evidence type="ECO:0000256" key="1">
    <source>
        <dbReference type="ARBA" id="ARBA00023015"/>
    </source>
</evidence>
<keyword evidence="1" id="KW-0805">Transcription regulation</keyword>
<dbReference type="InterPro" id="IPR055166">
    <property type="entry name" value="Transc_reg_Sar_Rot_HTH"/>
</dbReference>
<dbReference type="OrthoDB" id="763883at2"/>
<organism evidence="5 6">
    <name type="scientific">Marivirga sericea</name>
    <dbReference type="NCBI Taxonomy" id="1028"/>
    <lineage>
        <taxon>Bacteria</taxon>
        <taxon>Pseudomonadati</taxon>
        <taxon>Bacteroidota</taxon>
        <taxon>Cytophagia</taxon>
        <taxon>Cytophagales</taxon>
        <taxon>Marivirgaceae</taxon>
        <taxon>Marivirga</taxon>
    </lineage>
</organism>
<proteinExistence type="predicted"/>
<keyword evidence="3" id="KW-0804">Transcription</keyword>
<evidence type="ECO:0000256" key="3">
    <source>
        <dbReference type="ARBA" id="ARBA00023163"/>
    </source>
</evidence>
<dbReference type="SUPFAM" id="SSF46785">
    <property type="entry name" value="Winged helix' DNA-binding domain"/>
    <property type="match status" value="1"/>
</dbReference>
<dbReference type="PROSITE" id="PS50995">
    <property type="entry name" value="HTH_MARR_2"/>
    <property type="match status" value="1"/>
</dbReference>
<evidence type="ECO:0000313" key="6">
    <source>
        <dbReference type="Proteomes" id="UP000193804"/>
    </source>
</evidence>
<name>A0A1X7JHS8_9BACT</name>
<dbReference type="SMART" id="SM00347">
    <property type="entry name" value="HTH_MARR"/>
    <property type="match status" value="1"/>
</dbReference>
<dbReference type="InterPro" id="IPR000835">
    <property type="entry name" value="HTH_MarR-typ"/>
</dbReference>
<dbReference type="Pfam" id="PF22381">
    <property type="entry name" value="Staph_reg_Sar_Rot"/>
    <property type="match status" value="1"/>
</dbReference>
<dbReference type="GO" id="GO:0006950">
    <property type="term" value="P:response to stress"/>
    <property type="evidence" value="ECO:0007669"/>
    <property type="project" value="TreeGrafter"/>
</dbReference>
<dbReference type="Gene3D" id="1.10.10.10">
    <property type="entry name" value="Winged helix-like DNA-binding domain superfamily/Winged helix DNA-binding domain"/>
    <property type="match status" value="1"/>
</dbReference>
<dbReference type="GO" id="GO:0003700">
    <property type="term" value="F:DNA-binding transcription factor activity"/>
    <property type="evidence" value="ECO:0007669"/>
    <property type="project" value="InterPro"/>
</dbReference>
<dbReference type="GO" id="GO:0003677">
    <property type="term" value="F:DNA binding"/>
    <property type="evidence" value="ECO:0007669"/>
    <property type="project" value="UniProtKB-KW"/>
</dbReference>
<feature type="domain" description="HTH marR-type" evidence="4">
    <location>
        <begin position="17"/>
        <end position="147"/>
    </location>
</feature>
<protein>
    <submittedName>
        <fullName evidence="5">DNA-binding transcriptional regulator, MarR family</fullName>
    </submittedName>
</protein>
<dbReference type="Proteomes" id="UP000193804">
    <property type="component" value="Unassembled WGS sequence"/>
</dbReference>
<gene>
    <name evidence="5" type="ORF">SAMN05661096_01607</name>
</gene>
<sequence>MLMEIEKAINHQFQNETQKLIAELLYSANWLENLIAKALKPLDISFQQLNALRIINGQEENKANVQVIKDRMIDDRSNVSRLLNKLCEKGLTLKDRCTQDQRVVYIALTEKGKEVMKQGKEKMEQIQFSLDNKNLQRLNNLLEELRS</sequence>
<keyword evidence="6" id="KW-1185">Reference proteome</keyword>
<accession>A0A1X7JHS8</accession>
<evidence type="ECO:0000259" key="4">
    <source>
        <dbReference type="PROSITE" id="PS50995"/>
    </source>
</evidence>
<dbReference type="EMBL" id="FXAW01000003">
    <property type="protein sequence ID" value="SMG27470.1"/>
    <property type="molecule type" value="Genomic_DNA"/>
</dbReference>
<dbReference type="PANTHER" id="PTHR33164">
    <property type="entry name" value="TRANSCRIPTIONAL REGULATOR, MARR FAMILY"/>
    <property type="match status" value="1"/>
</dbReference>